<keyword evidence="2" id="KW-1185">Reference proteome</keyword>
<sequence>MTRSAVSVVTEDDPTPLVLSVARTLRASARVPELLPVLRGLSGTVVVRSKDDPQAVTIRFADGESRVDHGAAADRDLVLIVDLADRFTIVEVRGSEPTAPLADAVHSVLEPPLPPWRDAATGFWEFTGSDPGMPGQLVVTCEDEQSEYVLGDGLPRYVISGPSHTLARVFTGTDTFLDAVFTGAVSIRGTLPQLSVMAGASLKVRFRA</sequence>
<dbReference type="RefSeq" id="WP_189943834.1">
    <property type="nucleotide sequence ID" value="NZ_BMSX01000037.1"/>
</dbReference>
<name>A0A918KZT1_9ACTN</name>
<proteinExistence type="predicted"/>
<evidence type="ECO:0000313" key="1">
    <source>
        <dbReference type="EMBL" id="GGR59270.1"/>
    </source>
</evidence>
<dbReference type="AlphaFoldDB" id="A0A918KZT1"/>
<dbReference type="EMBL" id="BMSX01000037">
    <property type="protein sequence ID" value="GGR59270.1"/>
    <property type="molecule type" value="Genomic_DNA"/>
</dbReference>
<comment type="caution">
    <text evidence="1">The sequence shown here is derived from an EMBL/GenBank/DDBJ whole genome shotgun (WGS) entry which is preliminary data.</text>
</comment>
<reference evidence="1" key="2">
    <citation type="submission" date="2020-09" db="EMBL/GenBank/DDBJ databases">
        <authorList>
            <person name="Sun Q."/>
            <person name="Ohkuma M."/>
        </authorList>
    </citation>
    <scope>NUCLEOTIDE SEQUENCE</scope>
    <source>
        <strain evidence="1">JCM 4346</strain>
    </source>
</reference>
<evidence type="ECO:0008006" key="3">
    <source>
        <dbReference type="Google" id="ProtNLM"/>
    </source>
</evidence>
<gene>
    <name evidence="1" type="ORF">GCM10010251_90070</name>
</gene>
<organism evidence="1 2">
    <name type="scientific">Streptomyces aurantiogriseus</name>
    <dbReference type="NCBI Taxonomy" id="66870"/>
    <lineage>
        <taxon>Bacteria</taxon>
        <taxon>Bacillati</taxon>
        <taxon>Actinomycetota</taxon>
        <taxon>Actinomycetes</taxon>
        <taxon>Kitasatosporales</taxon>
        <taxon>Streptomycetaceae</taxon>
        <taxon>Streptomyces</taxon>
    </lineage>
</organism>
<accession>A0A918KZT1</accession>
<evidence type="ECO:0000313" key="2">
    <source>
        <dbReference type="Proteomes" id="UP000658320"/>
    </source>
</evidence>
<protein>
    <recommendedName>
        <fullName evidence="3">SCP2 domain-containing protein</fullName>
    </recommendedName>
</protein>
<reference evidence="1" key="1">
    <citation type="journal article" date="2014" name="Int. J. Syst. Evol. Microbiol.">
        <title>Complete genome sequence of Corynebacterium casei LMG S-19264T (=DSM 44701T), isolated from a smear-ripened cheese.</title>
        <authorList>
            <consortium name="US DOE Joint Genome Institute (JGI-PGF)"/>
            <person name="Walter F."/>
            <person name="Albersmeier A."/>
            <person name="Kalinowski J."/>
            <person name="Ruckert C."/>
        </authorList>
    </citation>
    <scope>NUCLEOTIDE SEQUENCE</scope>
    <source>
        <strain evidence="1">JCM 4346</strain>
    </source>
</reference>
<dbReference type="Proteomes" id="UP000658320">
    <property type="component" value="Unassembled WGS sequence"/>
</dbReference>